<accession>A0ABU3PF38</accession>
<evidence type="ECO:0000256" key="4">
    <source>
        <dbReference type="ARBA" id="ARBA00022475"/>
    </source>
</evidence>
<evidence type="ECO:0000256" key="8">
    <source>
        <dbReference type="ARBA" id="ARBA00022840"/>
    </source>
</evidence>
<dbReference type="PROSITE" id="PS50109">
    <property type="entry name" value="HIS_KIN"/>
    <property type="match status" value="1"/>
</dbReference>
<dbReference type="SMART" id="SM00388">
    <property type="entry name" value="HisKA"/>
    <property type="match status" value="1"/>
</dbReference>
<dbReference type="Proteomes" id="UP001246372">
    <property type="component" value="Unassembled WGS sequence"/>
</dbReference>
<dbReference type="RefSeq" id="WP_315651669.1">
    <property type="nucleotide sequence ID" value="NZ_JAVXZY010000006.1"/>
</dbReference>
<dbReference type="SUPFAM" id="SSF52172">
    <property type="entry name" value="CheY-like"/>
    <property type="match status" value="2"/>
</dbReference>
<dbReference type="Gene3D" id="3.30.450.20">
    <property type="entry name" value="PAS domain"/>
    <property type="match status" value="1"/>
</dbReference>
<feature type="domain" description="HPt" evidence="18">
    <location>
        <begin position="977"/>
        <end position="1070"/>
    </location>
</feature>
<dbReference type="CDD" id="cd00156">
    <property type="entry name" value="REC"/>
    <property type="match status" value="1"/>
</dbReference>
<dbReference type="InterPro" id="IPR013655">
    <property type="entry name" value="PAS_fold_3"/>
</dbReference>
<dbReference type="InterPro" id="IPR003661">
    <property type="entry name" value="HisK_dim/P_dom"/>
</dbReference>
<dbReference type="InterPro" id="IPR001789">
    <property type="entry name" value="Sig_transdc_resp-reg_receiver"/>
</dbReference>
<evidence type="ECO:0000259" key="15">
    <source>
        <dbReference type="PROSITE" id="PS50109"/>
    </source>
</evidence>
<dbReference type="SUPFAM" id="SSF55785">
    <property type="entry name" value="PYP-like sensor domain (PAS domain)"/>
    <property type="match status" value="1"/>
</dbReference>
<dbReference type="PANTHER" id="PTHR45339:SF1">
    <property type="entry name" value="HYBRID SIGNAL TRANSDUCTION HISTIDINE KINASE J"/>
    <property type="match status" value="1"/>
</dbReference>
<evidence type="ECO:0000256" key="9">
    <source>
        <dbReference type="ARBA" id="ARBA00022989"/>
    </source>
</evidence>
<dbReference type="Gene3D" id="1.10.287.130">
    <property type="match status" value="1"/>
</dbReference>
<evidence type="ECO:0000256" key="14">
    <source>
        <dbReference type="SAM" id="Coils"/>
    </source>
</evidence>
<keyword evidence="11" id="KW-0472">Membrane</keyword>
<feature type="coiled-coil region" evidence="14">
    <location>
        <begin position="148"/>
        <end position="175"/>
    </location>
</feature>
<feature type="domain" description="Histidine kinase" evidence="15">
    <location>
        <begin position="439"/>
        <end position="661"/>
    </location>
</feature>
<evidence type="ECO:0000256" key="7">
    <source>
        <dbReference type="ARBA" id="ARBA00022741"/>
    </source>
</evidence>
<keyword evidence="9" id="KW-1133">Transmembrane helix</keyword>
<organism evidence="19 20">
    <name type="scientific">Roseateles aquae</name>
    <dbReference type="NCBI Taxonomy" id="3077235"/>
    <lineage>
        <taxon>Bacteria</taxon>
        <taxon>Pseudomonadati</taxon>
        <taxon>Pseudomonadota</taxon>
        <taxon>Betaproteobacteria</taxon>
        <taxon>Burkholderiales</taxon>
        <taxon>Sphaerotilaceae</taxon>
        <taxon>Roseateles</taxon>
    </lineage>
</organism>
<evidence type="ECO:0000256" key="13">
    <source>
        <dbReference type="PROSITE-ProRule" id="PRU00169"/>
    </source>
</evidence>
<keyword evidence="6" id="KW-0812">Transmembrane</keyword>
<dbReference type="SMART" id="SM00387">
    <property type="entry name" value="HATPase_c"/>
    <property type="match status" value="1"/>
</dbReference>
<dbReference type="Pfam" id="PF00072">
    <property type="entry name" value="Response_reg"/>
    <property type="match status" value="2"/>
</dbReference>
<evidence type="ECO:0000256" key="5">
    <source>
        <dbReference type="ARBA" id="ARBA00022553"/>
    </source>
</evidence>
<dbReference type="EMBL" id="JAVXZY010000006">
    <property type="protein sequence ID" value="MDT9000787.1"/>
    <property type="molecule type" value="Genomic_DNA"/>
</dbReference>
<keyword evidence="14" id="KW-0175">Coiled coil</keyword>
<dbReference type="SUPFAM" id="SSF47226">
    <property type="entry name" value="Histidine-containing phosphotransfer domain, HPT domain"/>
    <property type="match status" value="1"/>
</dbReference>
<dbReference type="Gene3D" id="3.40.50.2300">
    <property type="match status" value="2"/>
</dbReference>
<dbReference type="PROSITE" id="PS50894">
    <property type="entry name" value="HPT"/>
    <property type="match status" value="1"/>
</dbReference>
<dbReference type="Gene3D" id="1.20.120.160">
    <property type="entry name" value="HPT domain"/>
    <property type="match status" value="1"/>
</dbReference>
<dbReference type="InterPro" id="IPR000014">
    <property type="entry name" value="PAS"/>
</dbReference>
<reference evidence="19" key="1">
    <citation type="submission" date="2023-09" db="EMBL/GenBank/DDBJ databases">
        <title>Paucibacter sp. APW11 Genome sequencing and assembly.</title>
        <authorList>
            <person name="Kim I."/>
        </authorList>
    </citation>
    <scope>NUCLEOTIDE SEQUENCE</scope>
    <source>
        <strain evidence="19">APW11</strain>
    </source>
</reference>
<feature type="modified residue" description="4-aspartylphosphate" evidence="13">
    <location>
        <position position="732"/>
    </location>
</feature>
<dbReference type="InterPro" id="IPR004358">
    <property type="entry name" value="Sig_transdc_His_kin-like_C"/>
</dbReference>
<comment type="subcellular location">
    <subcellularLocation>
        <location evidence="2">Cell membrane</location>
        <topology evidence="2">Multi-pass membrane protein</topology>
    </subcellularLocation>
</comment>
<evidence type="ECO:0000256" key="12">
    <source>
        <dbReference type="PROSITE-ProRule" id="PRU00110"/>
    </source>
</evidence>
<dbReference type="Gene3D" id="3.30.565.10">
    <property type="entry name" value="Histidine kinase-like ATPase, C-terminal domain"/>
    <property type="match status" value="1"/>
</dbReference>
<dbReference type="Pfam" id="PF12860">
    <property type="entry name" value="PAS_7"/>
    <property type="match status" value="1"/>
</dbReference>
<evidence type="ECO:0000313" key="19">
    <source>
        <dbReference type="EMBL" id="MDT9000787.1"/>
    </source>
</evidence>
<dbReference type="PROSITE" id="PS50113">
    <property type="entry name" value="PAC"/>
    <property type="match status" value="1"/>
</dbReference>
<dbReference type="InterPro" id="IPR011006">
    <property type="entry name" value="CheY-like_superfamily"/>
</dbReference>
<dbReference type="InterPro" id="IPR005467">
    <property type="entry name" value="His_kinase_dom"/>
</dbReference>
<keyword evidence="20" id="KW-1185">Reference proteome</keyword>
<keyword evidence="7" id="KW-0547">Nucleotide-binding</keyword>
<dbReference type="PROSITE" id="PS50110">
    <property type="entry name" value="RESPONSE_REGULATORY"/>
    <property type="match status" value="2"/>
</dbReference>
<keyword evidence="10" id="KW-0902">Two-component regulatory system</keyword>
<evidence type="ECO:0000256" key="10">
    <source>
        <dbReference type="ARBA" id="ARBA00023012"/>
    </source>
</evidence>
<gene>
    <name evidence="19" type="ORF">RQP53_16035</name>
</gene>
<dbReference type="CDD" id="cd17546">
    <property type="entry name" value="REC_hyHK_CKI1_RcsC-like"/>
    <property type="match status" value="1"/>
</dbReference>
<evidence type="ECO:0000259" key="18">
    <source>
        <dbReference type="PROSITE" id="PS50894"/>
    </source>
</evidence>
<evidence type="ECO:0000259" key="17">
    <source>
        <dbReference type="PROSITE" id="PS50113"/>
    </source>
</evidence>
<evidence type="ECO:0000313" key="20">
    <source>
        <dbReference type="Proteomes" id="UP001246372"/>
    </source>
</evidence>
<dbReference type="NCBIfam" id="TIGR00229">
    <property type="entry name" value="sensory_box"/>
    <property type="match status" value="1"/>
</dbReference>
<dbReference type="InterPro" id="IPR036097">
    <property type="entry name" value="HisK_dim/P_sf"/>
</dbReference>
<dbReference type="Pfam" id="PF00512">
    <property type="entry name" value="HisKA"/>
    <property type="match status" value="1"/>
</dbReference>
<feature type="modified residue" description="Phosphohistidine" evidence="12">
    <location>
        <position position="1016"/>
    </location>
</feature>
<evidence type="ECO:0000259" key="16">
    <source>
        <dbReference type="PROSITE" id="PS50110"/>
    </source>
</evidence>
<dbReference type="PANTHER" id="PTHR45339">
    <property type="entry name" value="HYBRID SIGNAL TRANSDUCTION HISTIDINE KINASE J"/>
    <property type="match status" value="1"/>
</dbReference>
<evidence type="ECO:0000256" key="1">
    <source>
        <dbReference type="ARBA" id="ARBA00000085"/>
    </source>
</evidence>
<dbReference type="InterPro" id="IPR008207">
    <property type="entry name" value="Sig_transdc_His_kin_Hpt_dom"/>
</dbReference>
<sequence length="1084" mass="117801">MLSEPARPGEPEATLFENRSFARQLKRLLGLDGPEALQQLLQSLEAAGDAQPALRDLAQRLPGFLSGVADSYRQFDRDLVLRTRSLAISSEELSEVNEKLRREAQSQQQVLDTLRDATRELMHSIGGAVPAELVEQGEHDLLGLATLIRELLAQREQVQRDLASSEQRFRTLIANLPGCVHRNLPDAEVTTLFISDGIEALSGFSAADFRHGRMTLLGIVDERDREQVLSTMSMAARSRSGYTLEFRLRHRDGGLRWAYAAGQCVYDEQDQQLYFDGLILDNTATKLAQREIMRTRTQLVSAIEALDVGFVMYDEQERLVICNETMRRFYAEVAELLVPGAALADVLSAYYQRVVQPRGGGLDEAQWVAAEAARRHSGGSRELRLGDRWVRNDDLRTPEGLLVSLRTDITDMKQLALRMTEARDAAEAASLAKSEFLANMSHEIRTPMNGIIGMTALALETSLNEEQREYLEMVRSSANALLVIINDILDFSKMEAGMMQVELLSFSLPELLQECLKPLGLRAAEQGLELLCRIAPEVPSQLLGDPGRLRQLLTNLVGNAIKFTAEGEVAVDIELAERSGGDQLLLKGVVRDTGIGIAPDKQAQIFEAFSQADASVTRRYGGTGLGLAICQRLVGLMGGRLWVDSEPGRGSEFHFTLSLQAAPEQPAALDAAARALLQGRRLLLVEDNLRQCEWTQELLRQWGLETVCAHDLASAQALLADPGLALDAALIDARLGAQSGFELLPLLQQRAAFAKRCLMLLTPDALISDGARCTELGLAGYLSKPLAGAELRDRLLRLFDLNAALAQGGQRAGSSAAAASRSLRVLLVEDMPVNQALMTRLLQKQGHQVTLAENGAVALELSASGQFDLLLMDMQMPVLDGLQASRAIREREAQRGDGRRELIIAVTANAMAGDRQRCLDAGMDGYLSKPVNAEALRLEIGRVLGETAPATAAAAAPARSQLPAMDIEAALERLGGDREALLEIAAMFAEDCPQRFASIDSALQARDLAALAQAGHDLSGTAANLSALQLQASADQLRELAREQRWDEAATLAAALPQQLAAMAAALSEWQGLQSAGQPAGQPA</sequence>
<dbReference type="EC" id="2.7.13.3" evidence="3"/>
<keyword evidence="5 13" id="KW-0597">Phosphoprotein</keyword>
<proteinExistence type="predicted"/>
<dbReference type="Pfam" id="PF02518">
    <property type="entry name" value="HATPase_c"/>
    <property type="match status" value="1"/>
</dbReference>
<dbReference type="Pfam" id="PF08447">
    <property type="entry name" value="PAS_3"/>
    <property type="match status" value="1"/>
</dbReference>
<dbReference type="InterPro" id="IPR003594">
    <property type="entry name" value="HATPase_dom"/>
</dbReference>
<comment type="catalytic activity">
    <reaction evidence="1">
        <text>ATP + protein L-histidine = ADP + protein N-phospho-L-histidine.</text>
        <dbReference type="EC" id="2.7.13.3"/>
    </reaction>
</comment>
<feature type="domain" description="Response regulatory" evidence="16">
    <location>
        <begin position="824"/>
        <end position="944"/>
    </location>
</feature>
<dbReference type="InterPro" id="IPR000700">
    <property type="entry name" value="PAS-assoc_C"/>
</dbReference>
<dbReference type="SMART" id="SM00086">
    <property type="entry name" value="PAC"/>
    <property type="match status" value="1"/>
</dbReference>
<feature type="domain" description="Response regulatory" evidence="16">
    <location>
        <begin position="681"/>
        <end position="799"/>
    </location>
</feature>
<evidence type="ECO:0000256" key="11">
    <source>
        <dbReference type="ARBA" id="ARBA00023136"/>
    </source>
</evidence>
<dbReference type="SUPFAM" id="SSF47384">
    <property type="entry name" value="Homodimeric domain of signal transducing histidine kinase"/>
    <property type="match status" value="1"/>
</dbReference>
<dbReference type="SUPFAM" id="SSF55874">
    <property type="entry name" value="ATPase domain of HSP90 chaperone/DNA topoisomerase II/histidine kinase"/>
    <property type="match status" value="1"/>
</dbReference>
<protein>
    <recommendedName>
        <fullName evidence="3">histidine kinase</fullName>
        <ecNumber evidence="3">2.7.13.3</ecNumber>
    </recommendedName>
</protein>
<dbReference type="CDD" id="cd16922">
    <property type="entry name" value="HATPase_EvgS-ArcB-TorS-like"/>
    <property type="match status" value="1"/>
</dbReference>
<dbReference type="Pfam" id="PF01627">
    <property type="entry name" value="Hpt"/>
    <property type="match status" value="1"/>
</dbReference>
<keyword evidence="8" id="KW-0067">ATP-binding</keyword>
<feature type="coiled-coil region" evidence="14">
    <location>
        <begin position="90"/>
        <end position="117"/>
    </location>
</feature>
<feature type="domain" description="PAC" evidence="17">
    <location>
        <begin position="242"/>
        <end position="294"/>
    </location>
</feature>
<dbReference type="InterPro" id="IPR035965">
    <property type="entry name" value="PAS-like_dom_sf"/>
</dbReference>
<dbReference type="InterPro" id="IPR036641">
    <property type="entry name" value="HPT_dom_sf"/>
</dbReference>
<dbReference type="CDD" id="cd00130">
    <property type="entry name" value="PAS"/>
    <property type="match status" value="1"/>
</dbReference>
<dbReference type="SMART" id="SM00448">
    <property type="entry name" value="REC"/>
    <property type="match status" value="2"/>
</dbReference>
<evidence type="ECO:0000256" key="6">
    <source>
        <dbReference type="ARBA" id="ARBA00022692"/>
    </source>
</evidence>
<evidence type="ECO:0000256" key="2">
    <source>
        <dbReference type="ARBA" id="ARBA00004651"/>
    </source>
</evidence>
<keyword evidence="4" id="KW-1003">Cell membrane</keyword>
<comment type="caution">
    <text evidence="19">The sequence shown here is derived from an EMBL/GenBank/DDBJ whole genome shotgun (WGS) entry which is preliminary data.</text>
</comment>
<dbReference type="PRINTS" id="PR00344">
    <property type="entry name" value="BCTRLSENSOR"/>
</dbReference>
<dbReference type="InterPro" id="IPR036890">
    <property type="entry name" value="HATPase_C_sf"/>
</dbReference>
<feature type="modified residue" description="4-aspartylphosphate" evidence="13">
    <location>
        <position position="873"/>
    </location>
</feature>
<dbReference type="CDD" id="cd00082">
    <property type="entry name" value="HisKA"/>
    <property type="match status" value="1"/>
</dbReference>
<name>A0ABU3PF38_9BURK</name>
<dbReference type="InterPro" id="IPR001610">
    <property type="entry name" value="PAC"/>
</dbReference>
<evidence type="ECO:0000256" key="3">
    <source>
        <dbReference type="ARBA" id="ARBA00012438"/>
    </source>
</evidence>